<dbReference type="InterPro" id="IPR041737">
    <property type="entry name" value="SoxW"/>
</dbReference>
<dbReference type="InterPro" id="IPR012336">
    <property type="entry name" value="Thioredoxin-like_fold"/>
</dbReference>
<accession>Q17YG1</accession>
<dbReference type="InterPro" id="IPR036249">
    <property type="entry name" value="Thioredoxin-like_sf"/>
</dbReference>
<dbReference type="HOGENOM" id="CLU_098242_0_0_7"/>
<feature type="chain" id="PRO_5004186871" evidence="1">
    <location>
        <begin position="26"/>
        <end position="224"/>
    </location>
</feature>
<dbReference type="OrthoDB" id="5366120at2"/>
<sequence>MFSFSYFFSKKFLSVLLLISLVLSACKSNNKDKLDENLLSSGSQSSKELDDERDNIDKKSYAGLEDIFSDTKFISPNDKYMLLVFGRNGCSYCERLKKDLKNVKELHDYVKDHFSAYYINISYPKMHNFKVGDKDKNDEKEIKMSTEELAQIYAVQSTPSIVLSDKTGKTIYELPGYMPSTQFLAVLEFIGNGEYQKAASDKDFIKQLKAYIKYKTDLSKNKSS</sequence>
<dbReference type="eggNOG" id="COG2143">
    <property type="taxonomic scope" value="Bacteria"/>
</dbReference>
<feature type="signal peptide" evidence="1">
    <location>
        <begin position="1"/>
        <end position="25"/>
    </location>
</feature>
<dbReference type="SUPFAM" id="SSF52833">
    <property type="entry name" value="Thioredoxin-like"/>
    <property type="match status" value="1"/>
</dbReference>
<dbReference type="GO" id="GO:0003756">
    <property type="term" value="F:protein disulfide isomerase activity"/>
    <property type="evidence" value="ECO:0007669"/>
    <property type="project" value="UniProtKB-EC"/>
</dbReference>
<dbReference type="CDD" id="cd02951">
    <property type="entry name" value="SoxW"/>
    <property type="match status" value="1"/>
</dbReference>
<evidence type="ECO:0000259" key="2">
    <source>
        <dbReference type="Pfam" id="PF13098"/>
    </source>
</evidence>
<dbReference type="Pfam" id="PF13098">
    <property type="entry name" value="Thioredoxin_2"/>
    <property type="match status" value="1"/>
</dbReference>
<protein>
    <submittedName>
        <fullName evidence="3">Disulfide interchange protein</fullName>
        <ecNumber evidence="3">5.3.4.1</ecNumber>
    </submittedName>
</protein>
<dbReference type="Gene3D" id="3.40.30.10">
    <property type="entry name" value="Glutaredoxin"/>
    <property type="match status" value="1"/>
</dbReference>
<keyword evidence="1" id="KW-0732">Signal</keyword>
<gene>
    <name evidence="3" type="primary">dsbC</name>
    <name evidence="3" type="ordered locus">Hac_0489</name>
</gene>
<dbReference type="RefSeq" id="WP_011577429.1">
    <property type="nucleotide sequence ID" value="NC_008229.1"/>
</dbReference>
<proteinExistence type="predicted"/>
<evidence type="ECO:0000313" key="4">
    <source>
        <dbReference type="Proteomes" id="UP000000775"/>
    </source>
</evidence>
<evidence type="ECO:0000256" key="1">
    <source>
        <dbReference type="SAM" id="SignalP"/>
    </source>
</evidence>
<dbReference type="KEGG" id="hac:Hac_0489"/>
<dbReference type="EMBL" id="AM260522">
    <property type="protein sequence ID" value="CAJ99315.1"/>
    <property type="molecule type" value="Genomic_DNA"/>
</dbReference>
<dbReference type="GeneID" id="31757989"/>
<dbReference type="EC" id="5.3.4.1" evidence="3"/>
<keyword evidence="4" id="KW-1185">Reference proteome</keyword>
<feature type="domain" description="Thioredoxin-like fold" evidence="2">
    <location>
        <begin position="76"/>
        <end position="187"/>
    </location>
</feature>
<keyword evidence="3" id="KW-0413">Isomerase</keyword>
<dbReference type="STRING" id="382638.Hac_0489"/>
<dbReference type="AlphaFoldDB" id="Q17YG1"/>
<dbReference type="BioCyc" id="HACI382638:HAC_RS02225-MONOMER"/>
<evidence type="ECO:0000313" key="3">
    <source>
        <dbReference type="EMBL" id="CAJ99315.1"/>
    </source>
</evidence>
<reference evidence="3 4" key="1">
    <citation type="journal article" date="2006" name="PLoS Genet.">
        <title>Who ate whom? Adaptive Helicobacter genomic changes that accompanied a host jump from early humans to large felines.</title>
        <authorList>
            <person name="Eppinger M."/>
            <person name="Baar C."/>
            <person name="Linz B."/>
            <person name="Raddatz G."/>
            <person name="Lanz C."/>
            <person name="Keller H."/>
            <person name="Morelli G."/>
            <person name="Gressmann H."/>
            <person name="Achtman M."/>
            <person name="Schuster S.C."/>
        </authorList>
    </citation>
    <scope>NUCLEOTIDE SEQUENCE [LARGE SCALE GENOMIC DNA]</scope>
    <source>
        <strain evidence="3 4">Sheeba</strain>
    </source>
</reference>
<name>Q17YG1_HELAH</name>
<organism evidence="3 4">
    <name type="scientific">Helicobacter acinonychis (strain Sheeba)</name>
    <dbReference type="NCBI Taxonomy" id="382638"/>
    <lineage>
        <taxon>Bacteria</taxon>
        <taxon>Pseudomonadati</taxon>
        <taxon>Campylobacterota</taxon>
        <taxon>Epsilonproteobacteria</taxon>
        <taxon>Campylobacterales</taxon>
        <taxon>Helicobacteraceae</taxon>
        <taxon>Helicobacter</taxon>
    </lineage>
</organism>
<dbReference type="Proteomes" id="UP000000775">
    <property type="component" value="Chromosome"/>
</dbReference>